<keyword evidence="8" id="KW-1185">Reference proteome</keyword>
<dbReference type="Pfam" id="PF25973">
    <property type="entry name" value="BSH_CzcB"/>
    <property type="match status" value="1"/>
</dbReference>
<dbReference type="InterPro" id="IPR006143">
    <property type="entry name" value="RND_pump_MFP"/>
</dbReference>
<reference evidence="6 9" key="5">
    <citation type="submission" date="2020-02" db="EMBL/GenBank/DDBJ databases">
        <title>Newly sequenced genome of strain CSTR1 showed variability in Candidatus Kuenenia stuttgartiensis genomes.</title>
        <authorList>
            <person name="Ding C."/>
            <person name="Adrian L."/>
        </authorList>
    </citation>
    <scope>NUCLEOTIDE SEQUENCE [LARGE SCALE GENOMIC DNA]</scope>
    <source>
        <strain evidence="6 9">CSTR1</strain>
    </source>
</reference>
<evidence type="ECO:0000259" key="3">
    <source>
        <dbReference type="Pfam" id="PF25954"/>
    </source>
</evidence>
<dbReference type="PANTHER" id="PTHR30469:SF15">
    <property type="entry name" value="HLYD FAMILY OF SECRETION PROTEINS"/>
    <property type="match status" value="1"/>
</dbReference>
<dbReference type="SUPFAM" id="SSF111369">
    <property type="entry name" value="HlyD-like secretion proteins"/>
    <property type="match status" value="1"/>
</dbReference>
<evidence type="ECO:0000256" key="1">
    <source>
        <dbReference type="ARBA" id="ARBA00009477"/>
    </source>
</evidence>
<dbReference type="Gene3D" id="2.40.50.100">
    <property type="match status" value="1"/>
</dbReference>
<dbReference type="EMBL" id="CT573071">
    <property type="protein sequence ID" value="CAJ73569.1"/>
    <property type="molecule type" value="Genomic_DNA"/>
</dbReference>
<feature type="domain" description="CusB-like beta-barrel" evidence="3">
    <location>
        <begin position="207"/>
        <end position="275"/>
    </location>
</feature>
<organism evidence="5">
    <name type="scientific">Kuenenia stuttgartiensis</name>
    <dbReference type="NCBI Taxonomy" id="174633"/>
    <lineage>
        <taxon>Bacteria</taxon>
        <taxon>Pseudomonadati</taxon>
        <taxon>Planctomycetota</taxon>
        <taxon>Candidatus Brocadiia</taxon>
        <taxon>Candidatus Brocadiales</taxon>
        <taxon>Candidatus Brocadiaceae</taxon>
        <taxon>Candidatus Kuenenia</taxon>
    </lineage>
</organism>
<name>Q1Q0Q1_KUEST</name>
<dbReference type="NCBIfam" id="TIGR01730">
    <property type="entry name" value="RND_mfp"/>
    <property type="match status" value="1"/>
</dbReference>
<dbReference type="PANTHER" id="PTHR30469">
    <property type="entry name" value="MULTIDRUG RESISTANCE PROTEIN MDTA"/>
    <property type="match status" value="1"/>
</dbReference>
<dbReference type="Gene3D" id="2.40.30.170">
    <property type="match status" value="1"/>
</dbReference>
<dbReference type="Pfam" id="PF25954">
    <property type="entry name" value="Beta-barrel_RND_2"/>
    <property type="match status" value="1"/>
</dbReference>
<dbReference type="EMBL" id="CP049055">
    <property type="protein sequence ID" value="QII12150.1"/>
    <property type="molecule type" value="Genomic_DNA"/>
</dbReference>
<accession>Q1Q0Q1</accession>
<dbReference type="GO" id="GO:0015562">
    <property type="term" value="F:efflux transmembrane transporter activity"/>
    <property type="evidence" value="ECO:0007669"/>
    <property type="project" value="TreeGrafter"/>
</dbReference>
<proteinExistence type="inferred from homology"/>
<dbReference type="AlphaFoldDB" id="Q1Q0Q1"/>
<keyword evidence="2" id="KW-0175">Coiled coil</keyword>
<dbReference type="RefSeq" id="WP_099323512.1">
    <property type="nucleotide sequence ID" value="NZ_CP049055.1"/>
</dbReference>
<dbReference type="InterPro" id="IPR058647">
    <property type="entry name" value="BSH_CzcB-like"/>
</dbReference>
<reference evidence="5" key="2">
    <citation type="submission" date="2006-01" db="EMBL/GenBank/DDBJ databases">
        <authorList>
            <person name="Genoscope"/>
        </authorList>
    </citation>
    <scope>NUCLEOTIDE SEQUENCE</scope>
</reference>
<evidence type="ECO:0000256" key="2">
    <source>
        <dbReference type="SAM" id="Coils"/>
    </source>
</evidence>
<dbReference type="KEGG" id="kst:KSMBR1_0025"/>
<evidence type="ECO:0000313" key="9">
    <source>
        <dbReference type="Proteomes" id="UP000501926"/>
    </source>
</evidence>
<comment type="similarity">
    <text evidence="1">Belongs to the membrane fusion protein (MFP) (TC 8.A.1) family.</text>
</comment>
<gene>
    <name evidence="7" type="primary">acrA_1</name>
    <name evidence="6" type="ORF">KsCSTR_27710</name>
    <name evidence="7" type="ORF">KSMBR1_0025</name>
    <name evidence="5" type="ORF">kuste2817</name>
</gene>
<evidence type="ECO:0000313" key="7">
    <source>
        <dbReference type="EMBL" id="SOH02547.1"/>
    </source>
</evidence>
<evidence type="ECO:0000313" key="5">
    <source>
        <dbReference type="EMBL" id="CAJ73569.1"/>
    </source>
</evidence>
<dbReference type="Gene3D" id="2.40.420.20">
    <property type="match status" value="1"/>
</dbReference>
<dbReference type="Proteomes" id="UP000221734">
    <property type="component" value="Chromosome Kuenenia_stuttgartiensis_MBR1"/>
</dbReference>
<evidence type="ECO:0000259" key="4">
    <source>
        <dbReference type="Pfam" id="PF25973"/>
    </source>
</evidence>
<feature type="domain" description="CzcB-like barrel-sandwich hybrid" evidence="4">
    <location>
        <begin position="61"/>
        <end position="200"/>
    </location>
</feature>
<reference evidence="5" key="1">
    <citation type="journal article" date="2006" name="Nature">
        <title>Deciphering the evolution and metabolism of an anammox bacterium from a community genome.</title>
        <authorList>
            <person name="Strous M."/>
            <person name="Pelletier E."/>
            <person name="Mangenot S."/>
            <person name="Rattei T."/>
            <person name="Lehner A."/>
            <person name="Taylor M.W."/>
            <person name="Horn M."/>
            <person name="Daims H."/>
            <person name="Bartol-Mavel D."/>
            <person name="Wincker P."/>
            <person name="Barbe V."/>
            <person name="Fonknechten N."/>
            <person name="Vallenet D."/>
            <person name="Segurens B."/>
            <person name="Schenowitz-Truong C."/>
            <person name="Medigue C."/>
            <person name="Collingro A."/>
            <person name="Snel B."/>
            <person name="Dutilh B.E."/>
            <person name="OpDenCamp H.J.M."/>
            <person name="vanDerDrift C."/>
            <person name="Cirpus I."/>
            <person name="vanDePas-Schoonen K.T."/>
            <person name="Harhangi H.R."/>
            <person name="vanNiftrik L."/>
            <person name="Schmid M."/>
            <person name="Keltjens J."/>
            <person name="vanDeVossenberg J."/>
            <person name="Kartal B."/>
            <person name="Meier H."/>
            <person name="Frishman D."/>
            <person name="Huynen M.A."/>
            <person name="Mewes H."/>
            <person name="Weissenbach J."/>
            <person name="Jetten M.S.M."/>
            <person name="Wagner M."/>
            <person name="LePaslier D."/>
        </authorList>
    </citation>
    <scope>NUCLEOTIDE SEQUENCE</scope>
</reference>
<dbReference type="Proteomes" id="UP000501926">
    <property type="component" value="Chromosome"/>
</dbReference>
<evidence type="ECO:0000313" key="6">
    <source>
        <dbReference type="EMBL" id="QII12150.1"/>
    </source>
</evidence>
<evidence type="ECO:0000313" key="8">
    <source>
        <dbReference type="Proteomes" id="UP000221734"/>
    </source>
</evidence>
<dbReference type="EMBL" id="LT934425">
    <property type="protein sequence ID" value="SOH02547.1"/>
    <property type="molecule type" value="Genomic_DNA"/>
</dbReference>
<sequence>MFMRTCYFLIVPFVLLSIISSLFGQSEKQSPPPLVVVSEITTGIMTPKTEFIGTVNYPYISDVAAEVNGKADYVNLEEGFRVKKGELLVKTNSDLLRKEIKSKKALRDQVLSDIDLALLNKQRVEKLYHEEVVSQQMYDEIIFKLINFEKKSDSIKAELESLSIELQKKNIRSPFNGVILKKYVQVGEWLTPGTVIATIAQTDVVEVVLNVPEKICLLIKQNMDAVVKINEKIFHGKIFVVIPHGDVSTRTFPVRIRITDAETLMSGMEAVVSLPSGEETKSLLVDRDAIINFFGNTVVFAVKDSQAYMTPVRVLDYSETKAGIEGVGLMEGTEVVIKGNERLRDGQRINVKREGI</sequence>
<dbReference type="GO" id="GO:1990281">
    <property type="term" value="C:efflux pump complex"/>
    <property type="evidence" value="ECO:0007669"/>
    <property type="project" value="TreeGrafter"/>
</dbReference>
<feature type="coiled-coil region" evidence="2">
    <location>
        <begin position="145"/>
        <end position="172"/>
    </location>
</feature>
<dbReference type="InterPro" id="IPR058792">
    <property type="entry name" value="Beta-barrel_RND_2"/>
</dbReference>
<dbReference type="Gene3D" id="1.10.287.470">
    <property type="entry name" value="Helix hairpin bin"/>
    <property type="match status" value="1"/>
</dbReference>
<reference evidence="8" key="3">
    <citation type="submission" date="2017-10" db="EMBL/GenBank/DDBJ databases">
        <authorList>
            <person name="Frank J."/>
        </authorList>
    </citation>
    <scope>NUCLEOTIDE SEQUENCE [LARGE SCALE GENOMIC DNA]</scope>
</reference>
<reference evidence="7" key="4">
    <citation type="submission" date="2017-10" db="EMBL/GenBank/DDBJ databases">
        <authorList>
            <person name="Banno H."/>
            <person name="Chua N.-H."/>
        </authorList>
    </citation>
    <scope>NUCLEOTIDE SEQUENCE [LARGE SCALE GENOMIC DNA]</scope>
    <source>
        <strain evidence="7">Kuenenia_mbr1_ru-nijmegen</strain>
    </source>
</reference>
<protein>
    <submittedName>
        <fullName evidence="5">Uncharacterized protein</fullName>
    </submittedName>
</protein>
<dbReference type="OrthoDB" id="5318766at2"/>